<comment type="similarity">
    <text evidence="1">Belongs to the HupF/HypC family.</text>
</comment>
<dbReference type="Proteomes" id="UP001203069">
    <property type="component" value="Unassembled WGS sequence"/>
</dbReference>
<accession>A0ABT0MXF1</accession>
<dbReference type="PROSITE" id="PS01097">
    <property type="entry name" value="HUPF_HYPC"/>
    <property type="match status" value="1"/>
</dbReference>
<sequence>MCLGIPGKIIELASAERQLAWVDVCGVRREVNIALVADGVDAGRLIGSWVLVHVGFAMSRLDEEEAYATLDALRQMEEVEQDVTIFLRQEISFRDVNQDLFISQGDNKNKSH</sequence>
<dbReference type="EMBL" id="JAKPBZ010000114">
    <property type="protein sequence ID" value="MCL2894447.1"/>
    <property type="molecule type" value="Genomic_DNA"/>
</dbReference>
<evidence type="ECO:0000256" key="1">
    <source>
        <dbReference type="ARBA" id="ARBA00006018"/>
    </source>
</evidence>
<dbReference type="SUPFAM" id="SSF159127">
    <property type="entry name" value="HupF/HypC-like"/>
    <property type="match status" value="1"/>
</dbReference>
<dbReference type="PRINTS" id="PR00445">
    <property type="entry name" value="HUPFHYPC"/>
</dbReference>
<dbReference type="NCBIfam" id="TIGR00074">
    <property type="entry name" value="hypC_hupF"/>
    <property type="match status" value="1"/>
</dbReference>
<dbReference type="PANTHER" id="PTHR35177:SF2">
    <property type="entry name" value="HYDROGENASE MATURATION FACTOR HYBG"/>
    <property type="match status" value="1"/>
</dbReference>
<evidence type="ECO:0000313" key="3">
    <source>
        <dbReference type="Proteomes" id="UP001203069"/>
    </source>
</evidence>
<evidence type="ECO:0000313" key="2">
    <source>
        <dbReference type="EMBL" id="MCL2894447.1"/>
    </source>
</evidence>
<gene>
    <name evidence="2" type="primary">hypC</name>
    <name evidence="2" type="ORF">MFP26_17355</name>
</gene>
<dbReference type="InterPro" id="IPR019812">
    <property type="entry name" value="Hydgase_assmbl_chp_CS"/>
</dbReference>
<dbReference type="InterPro" id="IPR001109">
    <property type="entry name" value="Hydrogenase_HupF/HypC"/>
</dbReference>
<reference evidence="2 3" key="1">
    <citation type="submission" date="2022-02" db="EMBL/GenBank/DDBJ databases">
        <title>Description of Brenneria tiliae sp. nov. isolated from symptomatic Tilia x moltkei and Tilia x europaea trees in the UK.</title>
        <authorList>
            <person name="Kile H."/>
        </authorList>
    </citation>
    <scope>NUCLEOTIDE SEQUENCE [LARGE SCALE GENOMIC DNA]</scope>
    <source>
        <strain evidence="2 3">MC1SB4.1</strain>
    </source>
</reference>
<proteinExistence type="inferred from homology"/>
<dbReference type="Gene3D" id="2.30.30.140">
    <property type="match status" value="1"/>
</dbReference>
<protein>
    <submittedName>
        <fullName evidence="2">HypC/HybG/HupF family hydrogenase formation chaperone</fullName>
    </submittedName>
</protein>
<name>A0ABT0MXF1_9GAMM</name>
<dbReference type="Pfam" id="PF01455">
    <property type="entry name" value="HupF_HypC"/>
    <property type="match status" value="1"/>
</dbReference>
<dbReference type="PANTHER" id="PTHR35177">
    <property type="entry name" value="HYDROGENASE MATURATION FACTOR HYBG"/>
    <property type="match status" value="1"/>
</dbReference>
<organism evidence="2 3">
    <name type="scientific">Brenneria tiliae</name>
    <dbReference type="NCBI Taxonomy" id="2914984"/>
    <lineage>
        <taxon>Bacteria</taxon>
        <taxon>Pseudomonadati</taxon>
        <taxon>Pseudomonadota</taxon>
        <taxon>Gammaproteobacteria</taxon>
        <taxon>Enterobacterales</taxon>
        <taxon>Pectobacteriaceae</taxon>
        <taxon>Brenneria</taxon>
    </lineage>
</organism>
<comment type="caution">
    <text evidence="2">The sequence shown here is derived from an EMBL/GenBank/DDBJ whole genome shotgun (WGS) entry which is preliminary data.</text>
</comment>
<keyword evidence="3" id="KW-1185">Reference proteome</keyword>
<dbReference type="RefSeq" id="WP_249245606.1">
    <property type="nucleotide sequence ID" value="NZ_JAKPBZ010000114.1"/>
</dbReference>